<sequence>MGTARAYTYTATGENVLISGRQALLSAIEARDNVALEEALDDLNEPVDFLASWIRPGLWDELLEAARDYDTPGSIKVLNQTFALDIDRRLSEARMYILQHQKAKTLVVRCQQLFTFLEPALTTTQASQGRDALNEALVALGSPGVFGVGEESPDSERLGRAIADFRHAVQSWL</sequence>
<proteinExistence type="predicted"/>
<dbReference type="AlphaFoldDB" id="A0A918KKE5"/>
<evidence type="ECO:0000313" key="1">
    <source>
        <dbReference type="EMBL" id="GGX66163.1"/>
    </source>
</evidence>
<dbReference type="Proteomes" id="UP000626148">
    <property type="component" value="Unassembled WGS sequence"/>
</dbReference>
<reference evidence="1" key="1">
    <citation type="journal article" date="2014" name="Int. J. Syst. Evol. Microbiol.">
        <title>Complete genome sequence of Corynebacterium casei LMG S-19264T (=DSM 44701T), isolated from a smear-ripened cheese.</title>
        <authorList>
            <consortium name="US DOE Joint Genome Institute (JGI-PGF)"/>
            <person name="Walter F."/>
            <person name="Albersmeier A."/>
            <person name="Kalinowski J."/>
            <person name="Ruckert C."/>
        </authorList>
    </citation>
    <scope>NUCLEOTIDE SEQUENCE</scope>
    <source>
        <strain evidence="1">KCTC 22169</strain>
    </source>
</reference>
<accession>A0A918KKE5</accession>
<name>A0A918KKE5_9GAMM</name>
<dbReference type="EMBL" id="BMXR01000010">
    <property type="protein sequence ID" value="GGX66163.1"/>
    <property type="molecule type" value="Genomic_DNA"/>
</dbReference>
<keyword evidence="2" id="KW-1185">Reference proteome</keyword>
<reference evidence="1" key="2">
    <citation type="submission" date="2020-09" db="EMBL/GenBank/DDBJ databases">
        <authorList>
            <person name="Sun Q."/>
            <person name="Kim S."/>
        </authorList>
    </citation>
    <scope>NUCLEOTIDE SEQUENCE</scope>
    <source>
        <strain evidence="1">KCTC 22169</strain>
    </source>
</reference>
<protein>
    <submittedName>
        <fullName evidence="1">Uncharacterized protein</fullName>
    </submittedName>
</protein>
<evidence type="ECO:0000313" key="2">
    <source>
        <dbReference type="Proteomes" id="UP000626148"/>
    </source>
</evidence>
<gene>
    <name evidence="1" type="ORF">GCM10007392_37260</name>
</gene>
<organism evidence="1 2">
    <name type="scientific">Saccharospirillum salsuginis</name>
    <dbReference type="NCBI Taxonomy" id="418750"/>
    <lineage>
        <taxon>Bacteria</taxon>
        <taxon>Pseudomonadati</taxon>
        <taxon>Pseudomonadota</taxon>
        <taxon>Gammaproteobacteria</taxon>
        <taxon>Oceanospirillales</taxon>
        <taxon>Saccharospirillaceae</taxon>
        <taxon>Saccharospirillum</taxon>
    </lineage>
</organism>
<comment type="caution">
    <text evidence="1">The sequence shown here is derived from an EMBL/GenBank/DDBJ whole genome shotgun (WGS) entry which is preliminary data.</text>
</comment>